<evidence type="ECO:0000256" key="8">
    <source>
        <dbReference type="ARBA" id="ARBA00022741"/>
    </source>
</evidence>
<evidence type="ECO:0000256" key="6">
    <source>
        <dbReference type="ARBA" id="ARBA00022490"/>
    </source>
</evidence>
<comment type="catalytic activity">
    <reaction evidence="12 13">
        <text>GMP + ATP = GDP + ADP</text>
        <dbReference type="Rhea" id="RHEA:20780"/>
        <dbReference type="ChEBI" id="CHEBI:30616"/>
        <dbReference type="ChEBI" id="CHEBI:58115"/>
        <dbReference type="ChEBI" id="CHEBI:58189"/>
        <dbReference type="ChEBI" id="CHEBI:456216"/>
        <dbReference type="EC" id="2.7.4.8"/>
    </reaction>
</comment>
<dbReference type="HAMAP" id="MF_00328">
    <property type="entry name" value="Guanylate_kinase"/>
    <property type="match status" value="1"/>
</dbReference>
<dbReference type="Gene3D" id="3.30.63.10">
    <property type="entry name" value="Guanylate Kinase phosphate binding domain"/>
    <property type="match status" value="1"/>
</dbReference>
<evidence type="ECO:0000256" key="10">
    <source>
        <dbReference type="ARBA" id="ARBA00022840"/>
    </source>
</evidence>
<gene>
    <name evidence="13" type="primary">gmk</name>
    <name evidence="15" type="ordered locus">GNIT_0211</name>
</gene>
<evidence type="ECO:0000256" key="7">
    <source>
        <dbReference type="ARBA" id="ARBA00022679"/>
    </source>
</evidence>
<dbReference type="InterPro" id="IPR020590">
    <property type="entry name" value="Guanylate_kinase_CS"/>
</dbReference>
<dbReference type="InterPro" id="IPR008144">
    <property type="entry name" value="Guanylate_kin-like_dom"/>
</dbReference>
<comment type="function">
    <text evidence="1 13">Essential for recycling GMP and indirectly, cGMP.</text>
</comment>
<keyword evidence="8 13" id="KW-0547">Nucleotide-binding</keyword>
<dbReference type="GO" id="GO:0005829">
    <property type="term" value="C:cytosol"/>
    <property type="evidence" value="ECO:0007669"/>
    <property type="project" value="TreeGrafter"/>
</dbReference>
<evidence type="ECO:0000259" key="14">
    <source>
        <dbReference type="PROSITE" id="PS50052"/>
    </source>
</evidence>
<dbReference type="KEGG" id="gni:GNIT_0211"/>
<keyword evidence="10 13" id="KW-0067">ATP-binding</keyword>
<dbReference type="EMBL" id="CP003060">
    <property type="protein sequence ID" value="AEP28365.1"/>
    <property type="molecule type" value="Genomic_DNA"/>
</dbReference>
<proteinExistence type="inferred from homology"/>
<keyword evidence="9 13" id="KW-0418">Kinase</keyword>
<keyword evidence="16" id="KW-1185">Reference proteome</keyword>
<evidence type="ECO:0000256" key="5">
    <source>
        <dbReference type="ARBA" id="ARBA00016296"/>
    </source>
</evidence>
<feature type="binding site" evidence="13">
    <location>
        <begin position="33"/>
        <end position="40"/>
    </location>
    <ligand>
        <name>ATP</name>
        <dbReference type="ChEBI" id="CHEBI:30616"/>
    </ligand>
</feature>
<name>G4QF21_GLANF</name>
<dbReference type="InterPro" id="IPR008145">
    <property type="entry name" value="GK/Ca_channel_bsu"/>
</dbReference>
<organism evidence="15 16">
    <name type="scientific">Glaciecola nitratireducens (strain JCM 12485 / KCTC 12276 / FR1064)</name>
    <dbReference type="NCBI Taxonomy" id="1085623"/>
    <lineage>
        <taxon>Bacteria</taxon>
        <taxon>Pseudomonadati</taxon>
        <taxon>Pseudomonadota</taxon>
        <taxon>Gammaproteobacteria</taxon>
        <taxon>Alteromonadales</taxon>
        <taxon>Alteromonadaceae</taxon>
        <taxon>Brumicola</taxon>
    </lineage>
</organism>
<evidence type="ECO:0000256" key="4">
    <source>
        <dbReference type="ARBA" id="ARBA00012961"/>
    </source>
</evidence>
<evidence type="ECO:0000313" key="16">
    <source>
        <dbReference type="Proteomes" id="UP000009282"/>
    </source>
</evidence>
<keyword evidence="7 13" id="KW-0808">Transferase</keyword>
<dbReference type="HOGENOM" id="CLU_001715_1_2_6"/>
<dbReference type="PROSITE" id="PS00856">
    <property type="entry name" value="GUANYLATE_KINASE_1"/>
    <property type="match status" value="1"/>
</dbReference>
<evidence type="ECO:0000313" key="15">
    <source>
        <dbReference type="EMBL" id="AEP28365.1"/>
    </source>
</evidence>
<dbReference type="GO" id="GO:0005524">
    <property type="term" value="F:ATP binding"/>
    <property type="evidence" value="ECO:0007669"/>
    <property type="project" value="UniProtKB-UniRule"/>
</dbReference>
<evidence type="ECO:0000256" key="2">
    <source>
        <dbReference type="ARBA" id="ARBA00004496"/>
    </source>
</evidence>
<sequence length="231" mass="25912">MSKIKSENTPEITPNDMSEMFAKPLGNLFIVAAPSGAGKSTLIKEILSKSTDEQRMQLSVSHTTRAPRKGEHNGVEYHFVDHAEFKSMIGQDAFYEYAEVFGNYYGTSKAAISDKLQQGIDVFLDIDWQGARQVKVQNPSVISIFIVPPSVEALQARLSGRGQDSEEIIAKRMAEAKSEISHYNEFDYVIVNDQLETAHKEFEAIVMTQRLNLSKQKVRHKALFAELLATK</sequence>
<dbReference type="FunFam" id="3.30.63.10:FF:000002">
    <property type="entry name" value="Guanylate kinase 1"/>
    <property type="match status" value="1"/>
</dbReference>
<evidence type="ECO:0000256" key="1">
    <source>
        <dbReference type="ARBA" id="ARBA00003531"/>
    </source>
</evidence>
<dbReference type="SMART" id="SM00072">
    <property type="entry name" value="GuKc"/>
    <property type="match status" value="1"/>
</dbReference>
<dbReference type="FunFam" id="3.40.50.300:FF:000855">
    <property type="entry name" value="Guanylate kinase"/>
    <property type="match status" value="1"/>
</dbReference>
<evidence type="ECO:0000256" key="9">
    <source>
        <dbReference type="ARBA" id="ARBA00022777"/>
    </source>
</evidence>
<evidence type="ECO:0000256" key="3">
    <source>
        <dbReference type="ARBA" id="ARBA00005790"/>
    </source>
</evidence>
<dbReference type="GO" id="GO:0004385">
    <property type="term" value="F:GMP kinase activity"/>
    <property type="evidence" value="ECO:0007669"/>
    <property type="project" value="UniProtKB-UniRule"/>
</dbReference>
<dbReference type="Proteomes" id="UP000009282">
    <property type="component" value="Chromosome"/>
</dbReference>
<dbReference type="PANTHER" id="PTHR23117">
    <property type="entry name" value="GUANYLATE KINASE-RELATED"/>
    <property type="match status" value="1"/>
</dbReference>
<comment type="similarity">
    <text evidence="3 13">Belongs to the guanylate kinase family.</text>
</comment>
<dbReference type="STRING" id="1085623.GNIT_0211"/>
<dbReference type="SUPFAM" id="SSF52540">
    <property type="entry name" value="P-loop containing nucleoside triphosphate hydrolases"/>
    <property type="match status" value="1"/>
</dbReference>
<dbReference type="AlphaFoldDB" id="G4QF21"/>
<dbReference type="eggNOG" id="COG0194">
    <property type="taxonomic scope" value="Bacteria"/>
</dbReference>
<evidence type="ECO:0000256" key="11">
    <source>
        <dbReference type="ARBA" id="ARBA00030128"/>
    </source>
</evidence>
<dbReference type="EC" id="2.7.4.8" evidence="4 13"/>
<dbReference type="Gene3D" id="3.40.50.300">
    <property type="entry name" value="P-loop containing nucleotide triphosphate hydrolases"/>
    <property type="match status" value="1"/>
</dbReference>
<feature type="domain" description="Guanylate kinase-like" evidence="14">
    <location>
        <begin position="26"/>
        <end position="207"/>
    </location>
</feature>
<comment type="subcellular location">
    <subcellularLocation>
        <location evidence="2 13">Cytoplasm</location>
    </subcellularLocation>
</comment>
<protein>
    <recommendedName>
        <fullName evidence="5 13">Guanylate kinase</fullName>
        <ecNumber evidence="4 13">2.7.4.8</ecNumber>
    </recommendedName>
    <alternativeName>
        <fullName evidence="11 13">GMP kinase</fullName>
    </alternativeName>
</protein>
<dbReference type="NCBIfam" id="TIGR03263">
    <property type="entry name" value="guanyl_kin"/>
    <property type="match status" value="1"/>
</dbReference>
<dbReference type="Pfam" id="PF00625">
    <property type="entry name" value="Guanylate_kin"/>
    <property type="match status" value="1"/>
</dbReference>
<accession>G4QF21</accession>
<evidence type="ECO:0000256" key="13">
    <source>
        <dbReference type="HAMAP-Rule" id="MF_00328"/>
    </source>
</evidence>
<reference evidence="15 16" key="1">
    <citation type="journal article" date="2011" name="J. Bacteriol.">
        <title>Complete genome sequence of seawater bacterium Glaciecola nitratireducens FR1064T.</title>
        <authorList>
            <person name="Bian F."/>
            <person name="Qin Q.L."/>
            <person name="Xie B.B."/>
            <person name="Shu Y.L."/>
            <person name="Zhang X.Y."/>
            <person name="Yu Y."/>
            <person name="Chen B."/>
            <person name="Chen X.L."/>
            <person name="Zhou B.C."/>
            <person name="Zhang Y.Z."/>
        </authorList>
    </citation>
    <scope>NUCLEOTIDE SEQUENCE [LARGE SCALE GENOMIC DNA]</scope>
    <source>
        <strain evidence="16">JCM 12485 / KCTC 12276 / FR1064</strain>
    </source>
</reference>
<keyword evidence="6 13" id="KW-0963">Cytoplasm</keyword>
<dbReference type="PROSITE" id="PS50052">
    <property type="entry name" value="GUANYLATE_KINASE_2"/>
    <property type="match status" value="1"/>
</dbReference>
<dbReference type="PANTHER" id="PTHR23117:SF13">
    <property type="entry name" value="GUANYLATE KINASE"/>
    <property type="match status" value="1"/>
</dbReference>
<dbReference type="InterPro" id="IPR017665">
    <property type="entry name" value="Guanylate_kinase"/>
</dbReference>
<evidence type="ECO:0000256" key="12">
    <source>
        <dbReference type="ARBA" id="ARBA00048594"/>
    </source>
</evidence>
<dbReference type="CDD" id="cd00071">
    <property type="entry name" value="GMPK"/>
    <property type="match status" value="1"/>
</dbReference>
<dbReference type="InterPro" id="IPR027417">
    <property type="entry name" value="P-loop_NTPase"/>
</dbReference>